<accession>A0A2R6P5F9</accession>
<reference evidence="3 4" key="1">
    <citation type="submission" date="2018-02" db="EMBL/GenBank/DDBJ databases">
        <title>Genome sequence of the basidiomycete white-rot fungus Phlebia centrifuga.</title>
        <authorList>
            <person name="Granchi Z."/>
            <person name="Peng M."/>
            <person name="de Vries R.P."/>
            <person name="Hilden K."/>
            <person name="Makela M.R."/>
            <person name="Grigoriev I."/>
            <person name="Riley R."/>
        </authorList>
    </citation>
    <scope>NUCLEOTIDE SEQUENCE [LARGE SCALE GENOMIC DNA]</scope>
    <source>
        <strain evidence="3 4">FBCC195</strain>
    </source>
</reference>
<feature type="chain" id="PRO_5015351392" description="CHAT domain-containing protein" evidence="1">
    <location>
        <begin position="27"/>
        <end position="261"/>
    </location>
</feature>
<gene>
    <name evidence="3" type="ORF">PHLCEN_2v5369</name>
</gene>
<protein>
    <recommendedName>
        <fullName evidence="2">CHAT domain-containing protein</fullName>
    </recommendedName>
</protein>
<feature type="domain" description="CHAT" evidence="2">
    <location>
        <begin position="5"/>
        <end position="260"/>
    </location>
</feature>
<dbReference type="InterPro" id="IPR024983">
    <property type="entry name" value="CHAT_dom"/>
</dbReference>
<feature type="signal peptide" evidence="1">
    <location>
        <begin position="1"/>
        <end position="26"/>
    </location>
</feature>
<dbReference type="Proteomes" id="UP000186601">
    <property type="component" value="Unassembled WGS sequence"/>
</dbReference>
<name>A0A2R6P5F9_9APHY</name>
<dbReference type="AlphaFoldDB" id="A0A2R6P5F9"/>
<comment type="caution">
    <text evidence="3">The sequence shown here is derived from an EMBL/GenBank/DDBJ whole genome shotgun (WGS) entry which is preliminary data.</text>
</comment>
<dbReference type="OrthoDB" id="3260348at2759"/>
<evidence type="ECO:0000313" key="4">
    <source>
        <dbReference type="Proteomes" id="UP000186601"/>
    </source>
</evidence>
<evidence type="ECO:0000256" key="1">
    <source>
        <dbReference type="SAM" id="SignalP"/>
    </source>
</evidence>
<keyword evidence="4" id="KW-1185">Reference proteome</keyword>
<dbReference type="STRING" id="98765.A0A2R6P5F9"/>
<proteinExistence type="predicted"/>
<keyword evidence="1" id="KW-0732">Signal</keyword>
<organism evidence="3 4">
    <name type="scientific">Hermanssonia centrifuga</name>
    <dbReference type="NCBI Taxonomy" id="98765"/>
    <lineage>
        <taxon>Eukaryota</taxon>
        <taxon>Fungi</taxon>
        <taxon>Dikarya</taxon>
        <taxon>Basidiomycota</taxon>
        <taxon>Agaricomycotina</taxon>
        <taxon>Agaricomycetes</taxon>
        <taxon>Polyporales</taxon>
        <taxon>Meruliaceae</taxon>
        <taxon>Hermanssonia</taxon>
    </lineage>
</organism>
<evidence type="ECO:0000313" key="3">
    <source>
        <dbReference type="EMBL" id="PSR85640.1"/>
    </source>
</evidence>
<sequence>MGHPKGSRVWWCSVGRLGALPLHAAGIYTDKGVLIEGFPDLYVSSYTPTLSSLIGSRETVVKGRSIPRLLAVGQSNSLPKVKDEFFKLKSLLPNNVLKIRDGDGAESDKVLADLRDHPWVHFACHGSLDAGSPFNSGFVLYDKKLSLRDIMQARLPNAELAFLAACHSAAMESESETPDEVLTLAAAMQFCGFRSIVGTLWTMSDSDGPVLTEKFYMHMLRNGLDDTDVCDSAEAVHLATKSMREAGVPLHRWTTFVHVGI</sequence>
<evidence type="ECO:0000259" key="2">
    <source>
        <dbReference type="Pfam" id="PF12770"/>
    </source>
</evidence>
<dbReference type="EMBL" id="MLYV02000528">
    <property type="protein sequence ID" value="PSR85640.1"/>
    <property type="molecule type" value="Genomic_DNA"/>
</dbReference>
<dbReference type="Pfam" id="PF12770">
    <property type="entry name" value="CHAT"/>
    <property type="match status" value="1"/>
</dbReference>